<dbReference type="InterPro" id="IPR000719">
    <property type="entry name" value="Prot_kinase_dom"/>
</dbReference>
<dbReference type="InterPro" id="IPR011009">
    <property type="entry name" value="Kinase-like_dom_sf"/>
</dbReference>
<name>A0AAU9K640_9CILI</name>
<accession>A0AAU9K640</accession>
<gene>
    <name evidence="8" type="ORF">BSTOLATCC_MIC56940</name>
</gene>
<organism evidence="8 9">
    <name type="scientific">Blepharisma stoltei</name>
    <dbReference type="NCBI Taxonomy" id="1481888"/>
    <lineage>
        <taxon>Eukaryota</taxon>
        <taxon>Sar</taxon>
        <taxon>Alveolata</taxon>
        <taxon>Ciliophora</taxon>
        <taxon>Postciliodesmatophora</taxon>
        <taxon>Heterotrichea</taxon>
        <taxon>Heterotrichida</taxon>
        <taxon>Blepharismidae</taxon>
        <taxon>Blepharisma</taxon>
    </lineage>
</organism>
<dbReference type="InterPro" id="IPR017441">
    <property type="entry name" value="Protein_kinase_ATP_BS"/>
</dbReference>
<dbReference type="PROSITE" id="PS50011">
    <property type="entry name" value="PROTEIN_KINASE_DOM"/>
    <property type="match status" value="1"/>
</dbReference>
<dbReference type="GO" id="GO:0005524">
    <property type="term" value="F:ATP binding"/>
    <property type="evidence" value="ECO:0007669"/>
    <property type="project" value="UniProtKB-UniRule"/>
</dbReference>
<reference evidence="8" key="1">
    <citation type="submission" date="2021-09" db="EMBL/GenBank/DDBJ databases">
        <authorList>
            <consortium name="AG Swart"/>
            <person name="Singh M."/>
            <person name="Singh A."/>
            <person name="Seah K."/>
            <person name="Emmerich C."/>
        </authorList>
    </citation>
    <scope>NUCLEOTIDE SEQUENCE</scope>
    <source>
        <strain evidence="8">ATCC30299</strain>
    </source>
</reference>
<dbReference type="FunFam" id="1.10.510.10:FF:000571">
    <property type="entry name" value="Maternal embryonic leucine zipper kinase"/>
    <property type="match status" value="1"/>
</dbReference>
<dbReference type="FunFam" id="3.30.200.20:FF:000042">
    <property type="entry name" value="Aurora kinase A"/>
    <property type="match status" value="1"/>
</dbReference>
<dbReference type="SMART" id="SM00220">
    <property type="entry name" value="S_TKc"/>
    <property type="match status" value="1"/>
</dbReference>
<evidence type="ECO:0000313" key="9">
    <source>
        <dbReference type="Proteomes" id="UP001162131"/>
    </source>
</evidence>
<dbReference type="PROSITE" id="PS00107">
    <property type="entry name" value="PROTEIN_KINASE_ATP"/>
    <property type="match status" value="1"/>
</dbReference>
<dbReference type="AlphaFoldDB" id="A0AAU9K640"/>
<comment type="caution">
    <text evidence="8">The sequence shown here is derived from an EMBL/GenBank/DDBJ whole genome shotgun (WGS) entry which is preliminary data.</text>
</comment>
<evidence type="ECO:0000256" key="4">
    <source>
        <dbReference type="PROSITE-ProRule" id="PRU10141"/>
    </source>
</evidence>
<dbReference type="GO" id="GO:0004674">
    <property type="term" value="F:protein serine/threonine kinase activity"/>
    <property type="evidence" value="ECO:0007669"/>
    <property type="project" value="UniProtKB-KW"/>
</dbReference>
<keyword evidence="5" id="KW-0418">Kinase</keyword>
<dbReference type="Gene3D" id="1.10.510.10">
    <property type="entry name" value="Transferase(Phosphotransferase) domain 1"/>
    <property type="match status" value="1"/>
</dbReference>
<comment type="similarity">
    <text evidence="5">Belongs to the protein kinase superfamily.</text>
</comment>
<protein>
    <recommendedName>
        <fullName evidence="7">Protein kinase domain-containing protein</fullName>
    </recommendedName>
</protein>
<evidence type="ECO:0000256" key="1">
    <source>
        <dbReference type="ARBA" id="ARBA00011245"/>
    </source>
</evidence>
<dbReference type="PANTHER" id="PTHR24346">
    <property type="entry name" value="MAP/MICROTUBULE AFFINITY-REGULATING KINASE"/>
    <property type="match status" value="1"/>
</dbReference>
<comment type="subunit">
    <text evidence="1">Monomer.</text>
</comment>
<keyword evidence="3 4" id="KW-0067">ATP-binding</keyword>
<feature type="binding site" evidence="4">
    <location>
        <position position="117"/>
    </location>
    <ligand>
        <name>ATP</name>
        <dbReference type="ChEBI" id="CHEBI:30616"/>
    </ligand>
</feature>
<dbReference type="EMBL" id="CAJZBQ010000055">
    <property type="protein sequence ID" value="CAG9332647.1"/>
    <property type="molecule type" value="Genomic_DNA"/>
</dbReference>
<dbReference type="PROSITE" id="PS00108">
    <property type="entry name" value="PROTEIN_KINASE_ST"/>
    <property type="match status" value="1"/>
</dbReference>
<keyword evidence="5" id="KW-0808">Transferase</keyword>
<sequence>MEKIEITVFLNGHLTQKCKVPIRSNMNVTDLIAESSEKLSLRTKRSFKIFDSTGEEISDDDMEMLNPDEPLFLSRGEEFLRQSSMAIYDEIKKLGEGGFGSVVLYKNKLTKEEVAIKFVSYKTLVSHEDVSRVYAEMVLLRSLRHPNIVKLIDAFPLDQQLCFVMEYCSGGELQKYVEDKGALKEEEVFNLGSQIIDAVRYCHNNKVIHRDLKLENVLFSNQNKNTIKIVDFGIAGMFSISGKGEKSDSGSLLYTAPEVISRSDNRASPALDIWSLGCILYALLTGNLPFQGNTVAQVVQNIINVTYPPLPDSVSPHWRHLLTNIFQKNPEKRWNMIKISNHIDKYRYGGPDENIRISSDEEIHVIRKEEAKKTFVNKRIIIRDAPPPMRKSLPAGNLKPNIKRRSSIDEAKPIFLNKPEVKKPLQRKKSISAQKSKAPTVMGRSSSDAALKKSPYSIPLERKRTKFFV</sequence>
<dbReference type="GO" id="GO:0035556">
    <property type="term" value="P:intracellular signal transduction"/>
    <property type="evidence" value="ECO:0007669"/>
    <property type="project" value="TreeGrafter"/>
</dbReference>
<dbReference type="PANTHER" id="PTHR24346:SF30">
    <property type="entry name" value="MATERNAL EMBRYONIC LEUCINE ZIPPER KINASE"/>
    <property type="match status" value="1"/>
</dbReference>
<keyword evidence="9" id="KW-1185">Reference proteome</keyword>
<evidence type="ECO:0000256" key="2">
    <source>
        <dbReference type="ARBA" id="ARBA00022741"/>
    </source>
</evidence>
<evidence type="ECO:0000256" key="6">
    <source>
        <dbReference type="SAM" id="MobiDB-lite"/>
    </source>
</evidence>
<keyword evidence="5" id="KW-0723">Serine/threonine-protein kinase</keyword>
<evidence type="ECO:0000256" key="5">
    <source>
        <dbReference type="RuleBase" id="RU000304"/>
    </source>
</evidence>
<dbReference type="Proteomes" id="UP001162131">
    <property type="component" value="Unassembled WGS sequence"/>
</dbReference>
<evidence type="ECO:0000313" key="8">
    <source>
        <dbReference type="EMBL" id="CAG9332647.1"/>
    </source>
</evidence>
<feature type="compositionally biased region" description="Polar residues" evidence="6">
    <location>
        <begin position="431"/>
        <end position="448"/>
    </location>
</feature>
<dbReference type="Pfam" id="PF00069">
    <property type="entry name" value="Pkinase"/>
    <property type="match status" value="1"/>
</dbReference>
<evidence type="ECO:0000256" key="3">
    <source>
        <dbReference type="ARBA" id="ARBA00022840"/>
    </source>
</evidence>
<evidence type="ECO:0000259" key="7">
    <source>
        <dbReference type="PROSITE" id="PS50011"/>
    </source>
</evidence>
<keyword evidence="2 4" id="KW-0547">Nucleotide-binding</keyword>
<dbReference type="GO" id="GO:0005737">
    <property type="term" value="C:cytoplasm"/>
    <property type="evidence" value="ECO:0007669"/>
    <property type="project" value="TreeGrafter"/>
</dbReference>
<proteinExistence type="inferred from homology"/>
<feature type="domain" description="Protein kinase" evidence="7">
    <location>
        <begin position="88"/>
        <end position="347"/>
    </location>
</feature>
<dbReference type="InterPro" id="IPR008271">
    <property type="entry name" value="Ser/Thr_kinase_AS"/>
</dbReference>
<feature type="region of interest" description="Disordered" evidence="6">
    <location>
        <begin position="420"/>
        <end position="451"/>
    </location>
</feature>
<dbReference type="SUPFAM" id="SSF56112">
    <property type="entry name" value="Protein kinase-like (PK-like)"/>
    <property type="match status" value="1"/>
</dbReference>